<dbReference type="Pfam" id="PF13676">
    <property type="entry name" value="TIR_2"/>
    <property type="match status" value="1"/>
</dbReference>
<proteinExistence type="predicted"/>
<accession>A0A428H230</accession>
<dbReference type="GO" id="GO:0007165">
    <property type="term" value="P:signal transduction"/>
    <property type="evidence" value="ECO:0007669"/>
    <property type="project" value="InterPro"/>
</dbReference>
<dbReference type="SUPFAM" id="SSF52200">
    <property type="entry name" value="Toll/Interleukin receptor TIR domain"/>
    <property type="match status" value="1"/>
</dbReference>
<reference evidence="2 3" key="1">
    <citation type="submission" date="2018-11" db="EMBL/GenBank/DDBJ databases">
        <title>Species Designations Belie Phenotypic and Genotypic Heterogeneity in Oral Streptococci.</title>
        <authorList>
            <person name="Velsko I."/>
        </authorList>
    </citation>
    <scope>NUCLEOTIDE SEQUENCE [LARGE SCALE GENOMIC DNA]</scope>
    <source>
        <strain evidence="2 3">BCC30</strain>
    </source>
</reference>
<dbReference type="Proteomes" id="UP000271977">
    <property type="component" value="Unassembled WGS sequence"/>
</dbReference>
<sequence>MRIFLSWSGDRSKYLAKCFKEWLPNVLQYVDPYMSEKDIKLGERWGKSIEENLRSNDFGLVFVTPENINAPWINFEAGALSKSLQSRLVPILYSAEVTILNNGPLKQFQSSKEVSKESIKQLILDINEFAEDSECLKLERVETAFEKWWEDLENNLNKTPENTEDKEQKNPSNEEMLNFILQEVKNLRGLNRNPIRKLPDIFNIPNELLDDLEKIKFDLSNMVKDAVEFDIDESKIQTLENDITIISNVVSYLQSYRRGRRINDL</sequence>
<organism evidence="2 3">
    <name type="scientific">Streptococcus mitis</name>
    <dbReference type="NCBI Taxonomy" id="28037"/>
    <lineage>
        <taxon>Bacteria</taxon>
        <taxon>Bacillati</taxon>
        <taxon>Bacillota</taxon>
        <taxon>Bacilli</taxon>
        <taxon>Lactobacillales</taxon>
        <taxon>Streptococcaceae</taxon>
        <taxon>Streptococcus</taxon>
        <taxon>Streptococcus mitis group</taxon>
    </lineage>
</organism>
<evidence type="ECO:0000259" key="1">
    <source>
        <dbReference type="Pfam" id="PF13676"/>
    </source>
</evidence>
<dbReference type="RefSeq" id="WP_125431158.1">
    <property type="nucleotide sequence ID" value="NZ_RJPV01000004.1"/>
</dbReference>
<dbReference type="Gene3D" id="3.40.50.10140">
    <property type="entry name" value="Toll/interleukin-1 receptor homology (TIR) domain"/>
    <property type="match status" value="1"/>
</dbReference>
<dbReference type="InterPro" id="IPR035897">
    <property type="entry name" value="Toll_tir_struct_dom_sf"/>
</dbReference>
<gene>
    <name evidence="2" type="ORF">D8789_06610</name>
</gene>
<comment type="caution">
    <text evidence="2">The sequence shown here is derived from an EMBL/GenBank/DDBJ whole genome shotgun (WGS) entry which is preliminary data.</text>
</comment>
<protein>
    <recommendedName>
        <fullName evidence="1">TIR domain-containing protein</fullName>
    </recommendedName>
</protein>
<dbReference type="AlphaFoldDB" id="A0A428H230"/>
<evidence type="ECO:0000313" key="2">
    <source>
        <dbReference type="EMBL" id="RSJ89816.1"/>
    </source>
</evidence>
<evidence type="ECO:0000313" key="3">
    <source>
        <dbReference type="Proteomes" id="UP000271977"/>
    </source>
</evidence>
<name>A0A428H230_STRMT</name>
<dbReference type="InterPro" id="IPR000157">
    <property type="entry name" value="TIR_dom"/>
</dbReference>
<dbReference type="EMBL" id="RJPV01000004">
    <property type="protein sequence ID" value="RSJ89816.1"/>
    <property type="molecule type" value="Genomic_DNA"/>
</dbReference>
<feature type="domain" description="TIR" evidence="1">
    <location>
        <begin position="3"/>
        <end position="97"/>
    </location>
</feature>